<protein>
    <recommendedName>
        <fullName evidence="6">Stage III sporulation protein AH</fullName>
    </recommendedName>
</protein>
<feature type="compositionally biased region" description="Low complexity" evidence="2">
    <location>
        <begin position="30"/>
        <end position="46"/>
    </location>
</feature>
<feature type="compositionally biased region" description="Low complexity" evidence="2">
    <location>
        <begin position="55"/>
        <end position="86"/>
    </location>
</feature>
<evidence type="ECO:0000313" key="4">
    <source>
        <dbReference type="EMBL" id="KPV43253.1"/>
    </source>
</evidence>
<proteinExistence type="predicted"/>
<dbReference type="InterPro" id="IPR024232">
    <property type="entry name" value="SpoIIIAH"/>
</dbReference>
<keyword evidence="3" id="KW-0812">Transmembrane</keyword>
<gene>
    <name evidence="4" type="ORF">AN477_13500</name>
</gene>
<dbReference type="OrthoDB" id="2939102at2"/>
<evidence type="ECO:0000256" key="1">
    <source>
        <dbReference type="SAM" id="Coils"/>
    </source>
</evidence>
<organism evidence="4 5">
    <name type="scientific">Alicyclobacillus ferrooxydans</name>
    <dbReference type="NCBI Taxonomy" id="471514"/>
    <lineage>
        <taxon>Bacteria</taxon>
        <taxon>Bacillati</taxon>
        <taxon>Bacillota</taxon>
        <taxon>Bacilli</taxon>
        <taxon>Bacillales</taxon>
        <taxon>Alicyclobacillaceae</taxon>
        <taxon>Alicyclobacillus</taxon>
    </lineage>
</organism>
<accession>A0A0N8PP39</accession>
<dbReference type="EMBL" id="LJCO01000054">
    <property type="protein sequence ID" value="KPV43253.1"/>
    <property type="molecule type" value="Genomic_DNA"/>
</dbReference>
<dbReference type="AlphaFoldDB" id="A0A0N8PP39"/>
<dbReference type="Pfam" id="PF12685">
    <property type="entry name" value="SpoIIIAH"/>
    <property type="match status" value="1"/>
</dbReference>
<dbReference type="InterPro" id="IPR038503">
    <property type="entry name" value="SpoIIIAH_sf"/>
</dbReference>
<dbReference type="STRING" id="471514.AN477_13500"/>
<keyword evidence="3" id="KW-1133">Transmembrane helix</keyword>
<name>A0A0N8PP39_9BACL</name>
<keyword evidence="3" id="KW-0472">Membrane</keyword>
<dbReference type="Proteomes" id="UP000050482">
    <property type="component" value="Unassembled WGS sequence"/>
</dbReference>
<dbReference type="PATRIC" id="fig|471514.4.peg.1403"/>
<keyword evidence="5" id="KW-1185">Reference proteome</keyword>
<feature type="region of interest" description="Disordered" evidence="2">
    <location>
        <begin position="30"/>
        <end position="86"/>
    </location>
</feature>
<dbReference type="RefSeq" id="WP_054969684.1">
    <property type="nucleotide sequence ID" value="NZ_LJCO01000054.1"/>
</dbReference>
<dbReference type="Gene3D" id="1.10.287.4300">
    <property type="entry name" value="Stage III sporulation protein AH-like"/>
    <property type="match status" value="1"/>
</dbReference>
<evidence type="ECO:0000256" key="3">
    <source>
        <dbReference type="SAM" id="Phobius"/>
    </source>
</evidence>
<evidence type="ECO:0000313" key="5">
    <source>
        <dbReference type="Proteomes" id="UP000050482"/>
    </source>
</evidence>
<sequence length="202" mass="21396">MVKRQTVWLSTMMVLSLMLIGYYTMNNESSLTTSSQTNSTSIATTSGQPGNSSSTGQATGNQAGTTGNSAQSQSTGSSTGTPTTTTDWFVNMQTQLDTQMTQQIDTETQIISNNNASATQLSQAEDKLRQLQTLQGELANAKEMILAQGYKDCVIVPSSDGGKVIVYVKASKISNSSAVALMNIVSQELNMSASNVVIQIKA</sequence>
<feature type="transmembrane region" description="Helical" evidence="3">
    <location>
        <begin position="7"/>
        <end position="25"/>
    </location>
</feature>
<feature type="coiled-coil region" evidence="1">
    <location>
        <begin position="114"/>
        <end position="144"/>
    </location>
</feature>
<evidence type="ECO:0008006" key="6">
    <source>
        <dbReference type="Google" id="ProtNLM"/>
    </source>
</evidence>
<reference evidence="4 5" key="1">
    <citation type="submission" date="2015-09" db="EMBL/GenBank/DDBJ databases">
        <title>Draft genome sequence of Alicyclobacillus ferrooxydans DSM 22381.</title>
        <authorList>
            <person name="Hemp J."/>
        </authorList>
    </citation>
    <scope>NUCLEOTIDE SEQUENCE [LARGE SCALE GENOMIC DNA]</scope>
    <source>
        <strain evidence="4 5">TC-34</strain>
    </source>
</reference>
<evidence type="ECO:0000256" key="2">
    <source>
        <dbReference type="SAM" id="MobiDB-lite"/>
    </source>
</evidence>
<comment type="caution">
    <text evidence="4">The sequence shown here is derived from an EMBL/GenBank/DDBJ whole genome shotgun (WGS) entry which is preliminary data.</text>
</comment>
<keyword evidence="1" id="KW-0175">Coiled coil</keyword>